<dbReference type="Proteomes" id="UP000254808">
    <property type="component" value="Chromosome"/>
</dbReference>
<keyword evidence="2" id="KW-1185">Reference proteome</keyword>
<accession>A0A345UHL2</accession>
<proteinExistence type="predicted"/>
<organism evidence="1 2">
    <name type="scientific">Cyclonatronum proteinivorum</name>
    <dbReference type="NCBI Taxonomy" id="1457365"/>
    <lineage>
        <taxon>Bacteria</taxon>
        <taxon>Pseudomonadati</taxon>
        <taxon>Balneolota</taxon>
        <taxon>Balneolia</taxon>
        <taxon>Balneolales</taxon>
        <taxon>Cyclonatronaceae</taxon>
        <taxon>Cyclonatronum</taxon>
    </lineage>
</organism>
<dbReference type="AlphaFoldDB" id="A0A345UHL2"/>
<protein>
    <submittedName>
        <fullName evidence="1">LPP20 lipoprotein</fullName>
    </submittedName>
</protein>
<evidence type="ECO:0000313" key="2">
    <source>
        <dbReference type="Proteomes" id="UP000254808"/>
    </source>
</evidence>
<dbReference type="KEGG" id="cprv:CYPRO_0680"/>
<dbReference type="OrthoDB" id="9813452at2"/>
<dbReference type="PROSITE" id="PS51257">
    <property type="entry name" value="PROKAR_LIPOPROTEIN"/>
    <property type="match status" value="1"/>
</dbReference>
<name>A0A345UHL2_9BACT</name>
<dbReference type="EMBL" id="CP027806">
    <property type="protein sequence ID" value="AXI99963.1"/>
    <property type="molecule type" value="Genomic_DNA"/>
</dbReference>
<evidence type="ECO:0000313" key="1">
    <source>
        <dbReference type="EMBL" id="AXI99963.1"/>
    </source>
</evidence>
<reference evidence="1 2" key="1">
    <citation type="submission" date="2018-03" db="EMBL/GenBank/DDBJ databases">
        <title>Phenotypic and genomic properties of Cyclonatronum proteinivorum gen. nov., sp. nov., a haloalkaliphilic bacteroidete from soda lakes possessing Na+-translocating rhodopsin.</title>
        <authorList>
            <person name="Toshchakov S.V."/>
            <person name="Korzhenkov A."/>
            <person name="Samarov N.I."/>
            <person name="Kublanov I.V."/>
            <person name="Muntyan M.S."/>
            <person name="Sorokin D.Y."/>
        </authorList>
    </citation>
    <scope>NUCLEOTIDE SEQUENCE [LARGE SCALE GENOMIC DNA]</scope>
    <source>
        <strain evidence="1 2">Omega</strain>
    </source>
</reference>
<dbReference type="RefSeq" id="WP_114983283.1">
    <property type="nucleotide sequence ID" value="NZ_CP027806.1"/>
</dbReference>
<keyword evidence="1" id="KW-0449">Lipoprotein</keyword>
<sequence length="177" mass="20315">MEKNKLLTVLVAFITFFLIQACGTSERTASETVVTQETVVRQDQTGTTATTQVVRINDQELRSVRSEWENEYLYAEGSVPVVDRYPDENRNRGLARRGAIADAQRNLAQQISEVRITETVTMRDLEVSDFVRTEMNAVLRNLEVVNETFDASSNHYNVTIRMPLMSVYRVVEQYTKR</sequence>
<gene>
    <name evidence="1" type="ORF">CYPRO_0680</name>
</gene>